<name>A0A2S9IQ97_9HYPH</name>
<comment type="function">
    <text evidence="10">FliM is one of three proteins (FliG, FliN, FliM) that forms the rotor-mounted switch complex (C ring), located at the base of the basal body. This complex interacts with the CheY and CheZ chemotaxis proteins, in addition to contacting components of the motor that determine the direction of flagellar rotation.</text>
</comment>
<evidence type="ECO:0000256" key="7">
    <source>
        <dbReference type="ARBA" id="ARBA00022779"/>
    </source>
</evidence>
<proteinExistence type="inferred from homology"/>
<evidence type="ECO:0000256" key="2">
    <source>
        <dbReference type="ARBA" id="ARBA00004202"/>
    </source>
</evidence>
<dbReference type="GO" id="GO:0005886">
    <property type="term" value="C:plasma membrane"/>
    <property type="evidence" value="ECO:0007669"/>
    <property type="project" value="UniProtKB-SubCell"/>
</dbReference>
<sequence>MTAFAQEKKPDVLAESILRAAGMSVDDLKSLGHVFKDAAATFSARFKELTPVVVETEVSGMEPVDKARMESLLPHDGMIAPVQVDRWGSTIHMVADRAFIFSGLEALFGAGANFGAFATANAFTSVERKIAGELFAHMAAALDHVFAAGEQQIFNVGEPQETTQFDLEKLDQSRLFSCNLIIRAAGKTGTIRLLMPRTCHRPMQEAIAHLLRQPSAHSDPAWAKKIRLEVSRAKIGIEAFIHQGTMTLGEIAQLQPGQVLKLPENAIEQVRLRSGSQALFKCTLGKAGINFTVRISDPVSEEEDLIDELAAG</sequence>
<keyword evidence="12" id="KW-0969">Cilium</keyword>
<evidence type="ECO:0000313" key="13">
    <source>
        <dbReference type="Proteomes" id="UP000239434"/>
    </source>
</evidence>
<evidence type="ECO:0000256" key="8">
    <source>
        <dbReference type="ARBA" id="ARBA00023136"/>
    </source>
</evidence>
<keyword evidence="7" id="KW-0283">Flagellar rotation</keyword>
<dbReference type="SUPFAM" id="SSF101801">
    <property type="entry name" value="Surface presentation of antigens (SPOA)"/>
    <property type="match status" value="1"/>
</dbReference>
<evidence type="ECO:0000256" key="10">
    <source>
        <dbReference type="ARBA" id="ARBA00025044"/>
    </source>
</evidence>
<dbReference type="Proteomes" id="UP000239434">
    <property type="component" value="Unassembled WGS sequence"/>
</dbReference>
<comment type="similarity">
    <text evidence="3">Belongs to the FliM family.</text>
</comment>
<accession>A0A2S9IQ97</accession>
<dbReference type="PANTHER" id="PTHR30034:SF3">
    <property type="entry name" value="FLAGELLAR MOTOR SWITCH PROTEIN FLIM"/>
    <property type="match status" value="1"/>
</dbReference>
<evidence type="ECO:0000256" key="3">
    <source>
        <dbReference type="ARBA" id="ARBA00011049"/>
    </source>
</evidence>
<comment type="subcellular location">
    <subcellularLocation>
        <location evidence="1">Bacterial flagellum basal body</location>
    </subcellularLocation>
    <subcellularLocation>
        <location evidence="2">Cell membrane</location>
        <topology evidence="2">Peripheral membrane protein</topology>
    </subcellularLocation>
</comment>
<organism evidence="12 13">
    <name type="scientific">Phyllobacterium phragmitis</name>
    <dbReference type="NCBI Taxonomy" id="2670329"/>
    <lineage>
        <taxon>Bacteria</taxon>
        <taxon>Pseudomonadati</taxon>
        <taxon>Pseudomonadota</taxon>
        <taxon>Alphaproteobacteria</taxon>
        <taxon>Hyphomicrobiales</taxon>
        <taxon>Phyllobacteriaceae</taxon>
        <taxon>Phyllobacterium</taxon>
    </lineage>
</organism>
<dbReference type="AlphaFoldDB" id="A0A2S9IQ97"/>
<dbReference type="GO" id="GO:0009425">
    <property type="term" value="C:bacterial-type flagellum basal body"/>
    <property type="evidence" value="ECO:0007669"/>
    <property type="project" value="UniProtKB-SubCell"/>
</dbReference>
<dbReference type="PANTHER" id="PTHR30034">
    <property type="entry name" value="FLAGELLAR MOTOR SWITCH PROTEIN FLIM"/>
    <property type="match status" value="1"/>
</dbReference>
<keyword evidence="13" id="KW-1185">Reference proteome</keyword>
<dbReference type="InterPro" id="IPR001543">
    <property type="entry name" value="FliN-like_C"/>
</dbReference>
<keyword evidence="12" id="KW-0282">Flagellum</keyword>
<dbReference type="InterPro" id="IPR036429">
    <property type="entry name" value="SpoA-like_sf"/>
</dbReference>
<evidence type="ECO:0000256" key="5">
    <source>
        <dbReference type="ARBA" id="ARBA00022475"/>
    </source>
</evidence>
<dbReference type="Pfam" id="PF01052">
    <property type="entry name" value="FliMN_C"/>
    <property type="match status" value="1"/>
</dbReference>
<evidence type="ECO:0000256" key="6">
    <source>
        <dbReference type="ARBA" id="ARBA00022500"/>
    </source>
</evidence>
<dbReference type="Gene3D" id="2.30.330.10">
    <property type="entry name" value="SpoA-like"/>
    <property type="match status" value="1"/>
</dbReference>
<gene>
    <name evidence="12" type="ORF">C5748_14755</name>
</gene>
<feature type="domain" description="Flagellar motor switch protein FliN-like C-terminal" evidence="11">
    <location>
        <begin position="229"/>
        <end position="299"/>
    </location>
</feature>
<evidence type="ECO:0000256" key="9">
    <source>
        <dbReference type="ARBA" id="ARBA00023143"/>
    </source>
</evidence>
<evidence type="ECO:0000256" key="1">
    <source>
        <dbReference type="ARBA" id="ARBA00004117"/>
    </source>
</evidence>
<keyword evidence="8" id="KW-0472">Membrane</keyword>
<keyword evidence="12" id="KW-0966">Cell projection</keyword>
<dbReference type="EMBL" id="PVBR01000010">
    <property type="protein sequence ID" value="PRD42682.1"/>
    <property type="molecule type" value="Genomic_DNA"/>
</dbReference>
<protein>
    <recommendedName>
        <fullName evidence="4">Flagellar motor switch protein FliM</fullName>
    </recommendedName>
</protein>
<keyword evidence="5" id="KW-1003">Cell membrane</keyword>
<keyword evidence="6" id="KW-0145">Chemotaxis</keyword>
<dbReference type="RefSeq" id="WP_105742702.1">
    <property type="nucleotide sequence ID" value="NZ_PVBR01000010.1"/>
</dbReference>
<keyword evidence="9" id="KW-0975">Bacterial flagellum</keyword>
<dbReference type="GO" id="GO:0050918">
    <property type="term" value="P:positive chemotaxis"/>
    <property type="evidence" value="ECO:0007669"/>
    <property type="project" value="TreeGrafter"/>
</dbReference>
<comment type="caution">
    <text evidence="12">The sequence shown here is derived from an EMBL/GenBank/DDBJ whole genome shotgun (WGS) entry which is preliminary data.</text>
</comment>
<reference evidence="12 13" key="1">
    <citation type="submission" date="2018-02" db="EMBL/GenBank/DDBJ databases">
        <title>The draft genome of Phyllobacterium sp. 1N-3.</title>
        <authorList>
            <person name="Liu L."/>
            <person name="Li L."/>
            <person name="Zhang X."/>
            <person name="Wang T."/>
            <person name="Liang L."/>
        </authorList>
    </citation>
    <scope>NUCLEOTIDE SEQUENCE [LARGE SCALE GENOMIC DNA]</scope>
    <source>
        <strain evidence="12 13">1N-3</strain>
    </source>
</reference>
<evidence type="ECO:0000259" key="11">
    <source>
        <dbReference type="Pfam" id="PF01052"/>
    </source>
</evidence>
<evidence type="ECO:0000256" key="4">
    <source>
        <dbReference type="ARBA" id="ARBA00021898"/>
    </source>
</evidence>
<dbReference type="GO" id="GO:0071978">
    <property type="term" value="P:bacterial-type flagellum-dependent swarming motility"/>
    <property type="evidence" value="ECO:0007669"/>
    <property type="project" value="TreeGrafter"/>
</dbReference>
<evidence type="ECO:0000313" key="12">
    <source>
        <dbReference type="EMBL" id="PRD42682.1"/>
    </source>
</evidence>
<dbReference type="Gene3D" id="3.40.1550.10">
    <property type="entry name" value="CheC-like"/>
    <property type="match status" value="1"/>
</dbReference>
<dbReference type="InterPro" id="IPR028976">
    <property type="entry name" value="CheC-like_sf"/>
</dbReference>